<dbReference type="AlphaFoldDB" id="A0A100YTW6"/>
<dbReference type="Gene3D" id="3.40.50.1360">
    <property type="match status" value="1"/>
</dbReference>
<dbReference type="SUPFAM" id="SSF100950">
    <property type="entry name" value="NagB/RpiA/CoA transferase-like"/>
    <property type="match status" value="1"/>
</dbReference>
<dbReference type="SMART" id="SM01134">
    <property type="entry name" value="DeoRC"/>
    <property type="match status" value="1"/>
</dbReference>
<dbReference type="Pfam" id="PF08220">
    <property type="entry name" value="HTH_DeoR"/>
    <property type="match status" value="1"/>
</dbReference>
<comment type="caution">
    <text evidence="7">The sequence shown here is derived from an EMBL/GenBank/DDBJ whole genome shotgun (WGS) entry which is preliminary data.</text>
</comment>
<dbReference type="EMBL" id="LOJF01000013">
    <property type="protein sequence ID" value="KUH57619.1"/>
    <property type="molecule type" value="Genomic_DNA"/>
</dbReference>
<evidence type="ECO:0000313" key="7">
    <source>
        <dbReference type="EMBL" id="KUH57619.1"/>
    </source>
</evidence>
<comment type="function">
    <text evidence="5">Repressor of the lactose catabolism operon. Galactose-6-phosphate is the inducer.</text>
</comment>
<evidence type="ECO:0000256" key="2">
    <source>
        <dbReference type="ARBA" id="ARBA00022491"/>
    </source>
</evidence>
<gene>
    <name evidence="7" type="ORF">AUL39_10640</name>
</gene>
<protein>
    <recommendedName>
        <fullName evidence="1">Lactose phosphotransferase system repressor</fullName>
    </recommendedName>
</protein>
<organism evidence="7 8">
    <name type="scientific">Tractidigestivibacter scatoligenes</name>
    <name type="common">Olsenella scatoligenes</name>
    <dbReference type="NCBI Taxonomy" id="1299998"/>
    <lineage>
        <taxon>Bacteria</taxon>
        <taxon>Bacillati</taxon>
        <taxon>Actinomycetota</taxon>
        <taxon>Coriobacteriia</taxon>
        <taxon>Coriobacteriales</taxon>
        <taxon>Atopobiaceae</taxon>
        <taxon>Tractidigestivibacter</taxon>
    </lineage>
</organism>
<name>A0A100YTW6_TRASO</name>
<evidence type="ECO:0000259" key="6">
    <source>
        <dbReference type="PROSITE" id="PS51000"/>
    </source>
</evidence>
<dbReference type="Pfam" id="PF00455">
    <property type="entry name" value="DeoRC"/>
    <property type="match status" value="1"/>
</dbReference>
<dbReference type="InterPro" id="IPR014036">
    <property type="entry name" value="DeoR-like_C"/>
</dbReference>
<dbReference type="Proteomes" id="UP000054078">
    <property type="component" value="Unassembled WGS sequence"/>
</dbReference>
<keyword evidence="4" id="KW-0804">Transcription</keyword>
<feature type="domain" description="HTH deoR-type" evidence="6">
    <location>
        <begin position="1"/>
        <end position="25"/>
    </location>
</feature>
<evidence type="ECO:0000256" key="1">
    <source>
        <dbReference type="ARBA" id="ARBA00021390"/>
    </source>
</evidence>
<dbReference type="PANTHER" id="PTHR30363:SF4">
    <property type="entry name" value="GLYCEROL-3-PHOSPHATE REGULON REPRESSOR"/>
    <property type="match status" value="1"/>
</dbReference>
<accession>A0A100YTW6</accession>
<dbReference type="InterPro" id="IPR037171">
    <property type="entry name" value="NagB/RpiA_transferase-like"/>
</dbReference>
<evidence type="ECO:0000256" key="3">
    <source>
        <dbReference type="ARBA" id="ARBA00023015"/>
    </source>
</evidence>
<dbReference type="STRING" id="1299998.AUL39_10640"/>
<evidence type="ECO:0000256" key="4">
    <source>
        <dbReference type="ARBA" id="ARBA00023163"/>
    </source>
</evidence>
<keyword evidence="2" id="KW-0678">Repressor</keyword>
<dbReference type="InterPro" id="IPR001034">
    <property type="entry name" value="DeoR_HTH"/>
</dbReference>
<proteinExistence type="predicted"/>
<dbReference type="PROSITE" id="PS51000">
    <property type="entry name" value="HTH_DEOR_2"/>
    <property type="match status" value="1"/>
</dbReference>
<evidence type="ECO:0000256" key="5">
    <source>
        <dbReference type="ARBA" id="ARBA00024937"/>
    </source>
</evidence>
<dbReference type="GO" id="GO:0003700">
    <property type="term" value="F:DNA-binding transcription factor activity"/>
    <property type="evidence" value="ECO:0007669"/>
    <property type="project" value="InterPro"/>
</dbReference>
<sequence>MTVRRDLEELSAAGDIERVRGGARRCASPVHSMLRREYTHIEKRDKNVAEKAEAARLAAGHIEEGSTVFLGTGTTVEQMIPFLPSGRLRVVTNSINVFNLLASRENCELFLIGGAFRERTGAFVGPLAESAISQVGIDAAFIGVNGLLGNDVYTSNMEEGYFQKKAFDQADSRYIVADASKIAVRDFYSFYNLSDIDALICDGGITPNQRTSVEEFTRVICPT</sequence>
<dbReference type="PANTHER" id="PTHR30363">
    <property type="entry name" value="HTH-TYPE TRANSCRIPTIONAL REGULATOR SRLR-RELATED"/>
    <property type="match status" value="1"/>
</dbReference>
<reference evidence="7 8" key="1">
    <citation type="submission" date="2015-12" db="EMBL/GenBank/DDBJ databases">
        <title>Draft Genome Sequence of Olsenella scatoligenes SK9K4T; a Producer of 3-Methylindole- (skatole) and 4-Methylphenol- (p-cresol) Isolated from Pig Feces.</title>
        <authorList>
            <person name="Li X."/>
            <person name="Borg B."/>
            <person name="Canibe N."/>
        </authorList>
    </citation>
    <scope>NUCLEOTIDE SEQUENCE [LARGE SCALE GENOMIC DNA]</scope>
    <source>
        <strain evidence="7 8">SK9K4</strain>
    </source>
</reference>
<evidence type="ECO:0000313" key="8">
    <source>
        <dbReference type="Proteomes" id="UP000054078"/>
    </source>
</evidence>
<dbReference type="InterPro" id="IPR050313">
    <property type="entry name" value="Carb_Metab_HTH_regulators"/>
</dbReference>
<keyword evidence="3" id="KW-0805">Transcription regulation</keyword>
<keyword evidence="8" id="KW-1185">Reference proteome</keyword>